<sequence length="1199" mass="134794">MPNTSSSQNVPQSQQQGPSAAGATNLWDRAYETFAKKNPDLDSAFREILSTESASPAGVLTSKNYADKEKELSALKRRLVWLWVKAQVERMESREWKIRLGRKTIKIRKQIEGIIKILSAVKDFGTQAAALDPVHAGLPVAGLYLILSFVTNDKDSRDALFDGLESTSNIVRRYAAIEKVYVWSSQGQAQDALQDSILSVYGRILEFEARALCQCHHNVAFQTFKNMFGGNSWKDVVQKISDADTTCTKLLPTLDAESQSSHSKQLSDILSAQTDQIEKSFQESNKLIESILEEVRAARNEQRYWEEQKDKRNFLSVLRTTDFEFSKNKNPERSPGTCEWLLQHPEYQKWLKQASTPCLWLTADPGCGKSVLSRHLVDDFTEITAGNATICYFFFKASEENENPNNALCALLYQLFEQNEHLLNKYGIPEYQKGGSLANLFEPLWNLLVKACRDPDAGQIICILDALDECAASHKRILVTKFAEFCACNPTSVNFRILMTSRIENALQASFNLGSKSKATFVRLTGEGEKEVAAITKEINLVINEEIERFKEAREQSEIYDDAHNILRQEIDKVDNRTYLWVSLVFPELHENAYCEKSELLQIIKTLPRTVEKAYEGILSRSTNVERARKLLSIVLAAIRPLTLTELKIAFSMDRNGNYSVLDKISEVRRSKPKIALVGPIERAFRESIRQYCGLFIRITESKVYLIHQTAQEFLLESQIINNNNDLAGWKHSFKNADTNLTLARSCIWYLKLPQFAGSGFESRISVSESDSESDSHSDEEANEESDEEGEQYLLPSRAEYISQHHFIEYAATHWVAHFNTSNAREEDEISADATELCSIHAHVKTWSSISYPYFPSRYTGLLLAARCDLVQVLKILLLRGENISQVDGYGHTALHVSTQFNHLRVAKVLIEFNAPINPQDEEGYTPLHEATDENSKEMVDFLLSHNADTEIRSQTGWKALHIAARSGFADIARSLINAGANVNALDSDNLSPRHLATLLRAKPQNPGLDSLNSSELARCVMYDRGIDTRRSRGQSRGGHGWVSEHENGWVRECEIEYLCSGLGLSHSNSLRGASSDILSPDSARASISLHTRISSLFRTSYKMASRSSKGKAPARPTTSPKAEIQIEPSSSSIARQTPQRFQEQEQEQEVTFSEAQLQQITELFHRLQLQSPSPGSPARDPPASSTSALPHLSSTGQR</sequence>
<feature type="region of interest" description="Disordered" evidence="4">
    <location>
        <begin position="767"/>
        <end position="790"/>
    </location>
</feature>
<feature type="compositionally biased region" description="Polar residues" evidence="4">
    <location>
        <begin position="1184"/>
        <end position="1199"/>
    </location>
</feature>
<dbReference type="OrthoDB" id="163438at2759"/>
<dbReference type="InterPro" id="IPR056884">
    <property type="entry name" value="NPHP3-like_N"/>
</dbReference>
<evidence type="ECO:0000259" key="5">
    <source>
        <dbReference type="Pfam" id="PF17100"/>
    </source>
</evidence>
<feature type="repeat" description="ANK" evidence="2">
    <location>
        <begin position="923"/>
        <end position="955"/>
    </location>
</feature>
<feature type="domain" description="NWD NACHT-NTPase N-terminal" evidence="5">
    <location>
        <begin position="25"/>
        <end position="246"/>
    </location>
</feature>
<protein>
    <submittedName>
        <fullName evidence="8">Uncharacterized protein</fullName>
    </submittedName>
</protein>
<dbReference type="Pfam" id="PF22939">
    <property type="entry name" value="WHD_GPIID"/>
    <property type="match status" value="1"/>
</dbReference>
<accession>A0A1L7XSB3</accession>
<dbReference type="PROSITE" id="PS50297">
    <property type="entry name" value="ANK_REP_REGION"/>
    <property type="match status" value="3"/>
</dbReference>
<feature type="compositionally biased region" description="Polar residues" evidence="4">
    <location>
        <begin position="1128"/>
        <end position="1142"/>
    </location>
</feature>
<evidence type="ECO:0000259" key="7">
    <source>
        <dbReference type="Pfam" id="PF24883"/>
    </source>
</evidence>
<dbReference type="SMART" id="SM00248">
    <property type="entry name" value="ANK"/>
    <property type="match status" value="4"/>
</dbReference>
<keyword evidence="2" id="KW-0040">ANK repeat</keyword>
<dbReference type="Pfam" id="PF17100">
    <property type="entry name" value="NACHT_N"/>
    <property type="match status" value="1"/>
</dbReference>
<dbReference type="PANTHER" id="PTHR10039:SF14">
    <property type="entry name" value="NACHT DOMAIN-CONTAINING PROTEIN"/>
    <property type="match status" value="1"/>
</dbReference>
<evidence type="ECO:0000259" key="6">
    <source>
        <dbReference type="Pfam" id="PF22939"/>
    </source>
</evidence>
<keyword evidence="9" id="KW-1185">Reference proteome</keyword>
<dbReference type="STRING" id="576137.A0A1L7XSB3"/>
<evidence type="ECO:0000313" key="8">
    <source>
        <dbReference type="EMBL" id="CZR67837.1"/>
    </source>
</evidence>
<dbReference type="Pfam" id="PF12796">
    <property type="entry name" value="Ank_2"/>
    <property type="match status" value="1"/>
</dbReference>
<evidence type="ECO:0000256" key="3">
    <source>
        <dbReference type="SAM" id="Coils"/>
    </source>
</evidence>
<dbReference type="PROSITE" id="PS50088">
    <property type="entry name" value="ANK_REPEAT"/>
    <property type="match status" value="3"/>
</dbReference>
<feature type="compositionally biased region" description="Polar residues" evidence="4">
    <location>
        <begin position="1151"/>
        <end position="1162"/>
    </location>
</feature>
<proteinExistence type="predicted"/>
<feature type="repeat" description="ANK" evidence="2">
    <location>
        <begin position="890"/>
        <end position="922"/>
    </location>
</feature>
<feature type="region of interest" description="Disordered" evidence="4">
    <location>
        <begin position="1"/>
        <end position="22"/>
    </location>
</feature>
<evidence type="ECO:0000256" key="2">
    <source>
        <dbReference type="PROSITE-ProRule" id="PRU00023"/>
    </source>
</evidence>
<feature type="domain" description="Nephrocystin 3-like N-terminal" evidence="7">
    <location>
        <begin position="336"/>
        <end position="502"/>
    </location>
</feature>
<dbReference type="Gene3D" id="1.25.40.20">
    <property type="entry name" value="Ankyrin repeat-containing domain"/>
    <property type="match status" value="2"/>
</dbReference>
<dbReference type="Proteomes" id="UP000184330">
    <property type="component" value="Unassembled WGS sequence"/>
</dbReference>
<dbReference type="InterPro" id="IPR027417">
    <property type="entry name" value="P-loop_NTPase"/>
</dbReference>
<gene>
    <name evidence="8" type="ORF">PAC_17736</name>
</gene>
<dbReference type="AlphaFoldDB" id="A0A1L7XSB3"/>
<dbReference type="InterPro" id="IPR031359">
    <property type="entry name" value="NACHT_N"/>
</dbReference>
<reference evidence="8 9" key="1">
    <citation type="submission" date="2016-03" db="EMBL/GenBank/DDBJ databases">
        <authorList>
            <person name="Ploux O."/>
        </authorList>
    </citation>
    <scope>NUCLEOTIDE SEQUENCE [LARGE SCALE GENOMIC DNA]</scope>
    <source>
        <strain evidence="8 9">UAMH 11012</strain>
    </source>
</reference>
<dbReference type="Pfam" id="PF24883">
    <property type="entry name" value="NPHP3_N"/>
    <property type="match status" value="1"/>
</dbReference>
<dbReference type="InterPro" id="IPR002110">
    <property type="entry name" value="Ankyrin_rpt"/>
</dbReference>
<name>A0A1L7XSB3_9HELO</name>
<feature type="domain" description="GPI inositol-deacylase winged helix" evidence="6">
    <location>
        <begin position="625"/>
        <end position="718"/>
    </location>
</feature>
<dbReference type="InterPro" id="IPR054471">
    <property type="entry name" value="GPIID_WHD"/>
</dbReference>
<dbReference type="Pfam" id="PF00023">
    <property type="entry name" value="Ank"/>
    <property type="match status" value="1"/>
</dbReference>
<evidence type="ECO:0000256" key="1">
    <source>
        <dbReference type="ARBA" id="ARBA00022737"/>
    </source>
</evidence>
<dbReference type="PANTHER" id="PTHR10039">
    <property type="entry name" value="AMELOGENIN"/>
    <property type="match status" value="1"/>
</dbReference>
<feature type="region of interest" description="Disordered" evidence="4">
    <location>
        <begin position="1105"/>
        <end position="1199"/>
    </location>
</feature>
<feature type="repeat" description="ANK" evidence="2">
    <location>
        <begin position="956"/>
        <end position="988"/>
    </location>
</feature>
<keyword evidence="1" id="KW-0677">Repeat</keyword>
<dbReference type="EMBL" id="FJOG01000048">
    <property type="protein sequence ID" value="CZR67837.1"/>
    <property type="molecule type" value="Genomic_DNA"/>
</dbReference>
<evidence type="ECO:0000256" key="4">
    <source>
        <dbReference type="SAM" id="MobiDB-lite"/>
    </source>
</evidence>
<dbReference type="SUPFAM" id="SSF48403">
    <property type="entry name" value="Ankyrin repeat"/>
    <property type="match status" value="1"/>
</dbReference>
<dbReference type="SUPFAM" id="SSF52540">
    <property type="entry name" value="P-loop containing nucleoside triphosphate hydrolases"/>
    <property type="match status" value="1"/>
</dbReference>
<organism evidence="8 9">
    <name type="scientific">Phialocephala subalpina</name>
    <dbReference type="NCBI Taxonomy" id="576137"/>
    <lineage>
        <taxon>Eukaryota</taxon>
        <taxon>Fungi</taxon>
        <taxon>Dikarya</taxon>
        <taxon>Ascomycota</taxon>
        <taxon>Pezizomycotina</taxon>
        <taxon>Leotiomycetes</taxon>
        <taxon>Helotiales</taxon>
        <taxon>Mollisiaceae</taxon>
        <taxon>Phialocephala</taxon>
        <taxon>Phialocephala fortinii species complex</taxon>
    </lineage>
</organism>
<keyword evidence="3" id="KW-0175">Coiled coil</keyword>
<evidence type="ECO:0000313" key="9">
    <source>
        <dbReference type="Proteomes" id="UP000184330"/>
    </source>
</evidence>
<feature type="coiled-coil region" evidence="3">
    <location>
        <begin position="281"/>
        <end position="308"/>
    </location>
</feature>
<feature type="compositionally biased region" description="Acidic residues" evidence="4">
    <location>
        <begin position="781"/>
        <end position="790"/>
    </location>
</feature>
<dbReference type="Gene3D" id="3.40.50.300">
    <property type="entry name" value="P-loop containing nucleotide triphosphate hydrolases"/>
    <property type="match status" value="1"/>
</dbReference>
<dbReference type="InterPro" id="IPR036770">
    <property type="entry name" value="Ankyrin_rpt-contain_sf"/>
</dbReference>